<reference evidence="14 15" key="1">
    <citation type="submission" date="2016-09" db="EMBL/GenBank/DDBJ databases">
        <title>Alteromonas lipolytica, a new species isolated from sea water.</title>
        <authorList>
            <person name="Wu Y.-H."/>
            <person name="Cheng H."/>
            <person name="Xu X.-W."/>
        </authorList>
    </citation>
    <scope>NUCLEOTIDE SEQUENCE [LARGE SCALE GENOMIC DNA]</scope>
    <source>
        <strain evidence="14 15">JW12</strain>
    </source>
</reference>
<evidence type="ECO:0000256" key="5">
    <source>
        <dbReference type="ARBA" id="ARBA00022729"/>
    </source>
</evidence>
<sequence length="159" mass="18585">MTIHYIKFSIAICFISWVVALLANALLIKTPVYRKLENLNFVRSHTVNTLLGMAVIKWIVTKTPFRYFNQSIKLKDKNADLMQIRAEMTKAEVSHLLGFLFVLCFVIYQGLTVSIGFGLIILVFNILMNLYPSLLQQDNKRRLDRSIKRRQKHRHKSLF</sequence>
<keyword evidence="5" id="KW-0732">Signal</keyword>
<organism evidence="14 15">
    <name type="scientific">Alteromonas lipolytica</name>
    <dbReference type="NCBI Taxonomy" id="1856405"/>
    <lineage>
        <taxon>Bacteria</taxon>
        <taxon>Pseudomonadati</taxon>
        <taxon>Pseudomonadota</taxon>
        <taxon>Gammaproteobacteria</taxon>
        <taxon>Alteromonadales</taxon>
        <taxon>Alteromonadaceae</taxon>
        <taxon>Alteromonas/Salinimonas group</taxon>
        <taxon>Alteromonas</taxon>
    </lineage>
</organism>
<evidence type="ECO:0000256" key="12">
    <source>
        <dbReference type="ARBA" id="ARBA00025324"/>
    </source>
</evidence>
<evidence type="ECO:0000256" key="2">
    <source>
        <dbReference type="ARBA" id="ARBA00022475"/>
    </source>
</evidence>
<evidence type="ECO:0000256" key="8">
    <source>
        <dbReference type="ARBA" id="ARBA00023315"/>
    </source>
</evidence>
<comment type="pathway">
    <text evidence="9">Carotenoid biosynthesis; staphyloxanthin biosynthesis; staphyloxanthin from farnesyl diphosphate: step 5/5.</text>
</comment>
<accession>A0A1E8FEF9</accession>
<comment type="function">
    <text evidence="12">Catalyzes the acylation of glycosyl-4,4'-diaponeurosporenoate, i.e. the esterification of glucose at the C6'' position with the carboxyl group of the C(15) fatty acid 12-methyltetradecanoic acid, to yield staphyloxanthin. This is the last step in the biosynthesis of this orange pigment, present in most staphylococci strains.</text>
</comment>
<dbReference type="Proteomes" id="UP000176037">
    <property type="component" value="Unassembled WGS sequence"/>
</dbReference>
<protein>
    <recommendedName>
        <fullName evidence="11">Glycosyl-4,4'-diaponeurosporenoate acyltransferase</fullName>
    </recommendedName>
</protein>
<keyword evidence="6 13" id="KW-1133">Transmembrane helix</keyword>
<dbReference type="GO" id="GO:0005886">
    <property type="term" value="C:plasma membrane"/>
    <property type="evidence" value="ECO:0007669"/>
    <property type="project" value="UniProtKB-SubCell"/>
</dbReference>
<gene>
    <name evidence="14" type="ORF">BFC17_20705</name>
</gene>
<dbReference type="OrthoDB" id="883215at2"/>
<dbReference type="GO" id="GO:0016746">
    <property type="term" value="F:acyltransferase activity"/>
    <property type="evidence" value="ECO:0007669"/>
    <property type="project" value="UniProtKB-KW"/>
</dbReference>
<keyword evidence="3" id="KW-0808">Transferase</keyword>
<evidence type="ECO:0000313" key="15">
    <source>
        <dbReference type="Proteomes" id="UP000176037"/>
    </source>
</evidence>
<dbReference type="InterPro" id="IPR044021">
    <property type="entry name" value="CrtO"/>
</dbReference>
<dbReference type="UniPathway" id="UPA00029">
    <property type="reaction ID" value="UER00560"/>
</dbReference>
<evidence type="ECO:0000256" key="3">
    <source>
        <dbReference type="ARBA" id="ARBA00022679"/>
    </source>
</evidence>
<evidence type="ECO:0000256" key="6">
    <source>
        <dbReference type="ARBA" id="ARBA00022989"/>
    </source>
</evidence>
<evidence type="ECO:0000313" key="14">
    <source>
        <dbReference type="EMBL" id="OFI33978.1"/>
    </source>
</evidence>
<name>A0A1E8FEF9_9ALTE</name>
<feature type="transmembrane region" description="Helical" evidence="13">
    <location>
        <begin position="6"/>
        <end position="28"/>
    </location>
</feature>
<evidence type="ECO:0000256" key="7">
    <source>
        <dbReference type="ARBA" id="ARBA00023136"/>
    </source>
</evidence>
<keyword evidence="15" id="KW-1185">Reference proteome</keyword>
<keyword evidence="2" id="KW-1003">Cell membrane</keyword>
<keyword evidence="8" id="KW-0012">Acyltransferase</keyword>
<comment type="caution">
    <text evidence="14">The sequence shown here is derived from an EMBL/GenBank/DDBJ whole genome shotgun (WGS) entry which is preliminary data.</text>
</comment>
<evidence type="ECO:0000256" key="11">
    <source>
        <dbReference type="ARBA" id="ARBA00023667"/>
    </source>
</evidence>
<keyword evidence="7 13" id="KW-0472">Membrane</keyword>
<evidence type="ECO:0000256" key="4">
    <source>
        <dbReference type="ARBA" id="ARBA00022692"/>
    </source>
</evidence>
<comment type="subcellular location">
    <subcellularLocation>
        <location evidence="1">Cell membrane</location>
        <topology evidence="1">Single-pass membrane protein</topology>
    </subcellularLocation>
</comment>
<feature type="transmembrane region" description="Helical" evidence="13">
    <location>
        <begin position="93"/>
        <end position="111"/>
    </location>
</feature>
<dbReference type="EMBL" id="MJIC01000014">
    <property type="protein sequence ID" value="OFI33978.1"/>
    <property type="molecule type" value="Genomic_DNA"/>
</dbReference>
<comment type="similarity">
    <text evidence="10">Belongs to the acyltransferase CrtO family.</text>
</comment>
<proteinExistence type="inferred from homology"/>
<feature type="transmembrane region" description="Helical" evidence="13">
    <location>
        <begin position="117"/>
        <end position="135"/>
    </location>
</feature>
<evidence type="ECO:0000256" key="1">
    <source>
        <dbReference type="ARBA" id="ARBA00004162"/>
    </source>
</evidence>
<dbReference type="RefSeq" id="WP_070176905.1">
    <property type="nucleotide sequence ID" value="NZ_BMJR01000003.1"/>
</dbReference>
<dbReference type="Pfam" id="PF18927">
    <property type="entry name" value="CrtO"/>
    <property type="match status" value="1"/>
</dbReference>
<evidence type="ECO:0000256" key="13">
    <source>
        <dbReference type="SAM" id="Phobius"/>
    </source>
</evidence>
<evidence type="ECO:0000256" key="9">
    <source>
        <dbReference type="ARBA" id="ARBA00023588"/>
    </source>
</evidence>
<evidence type="ECO:0000256" key="10">
    <source>
        <dbReference type="ARBA" id="ARBA00023603"/>
    </source>
</evidence>
<keyword evidence="4 13" id="KW-0812">Transmembrane</keyword>
<dbReference type="AlphaFoldDB" id="A0A1E8FEF9"/>